<evidence type="ECO:0000259" key="1">
    <source>
        <dbReference type="PROSITE" id="PS50943"/>
    </source>
</evidence>
<dbReference type="EMBL" id="JAELUP010000065">
    <property type="protein sequence ID" value="MBJ6362135.1"/>
    <property type="molecule type" value="Genomic_DNA"/>
</dbReference>
<accession>A0A934J856</accession>
<dbReference type="Proteomes" id="UP000640274">
    <property type="component" value="Unassembled WGS sequence"/>
</dbReference>
<dbReference type="PROSITE" id="PS50943">
    <property type="entry name" value="HTH_CROC1"/>
    <property type="match status" value="1"/>
</dbReference>
<protein>
    <submittedName>
        <fullName evidence="2">Helix-turn-helix domain-containing protein</fullName>
    </submittedName>
</protein>
<evidence type="ECO:0000313" key="2">
    <source>
        <dbReference type="EMBL" id="MBJ6362135.1"/>
    </source>
</evidence>
<dbReference type="SMART" id="SM00530">
    <property type="entry name" value="HTH_XRE"/>
    <property type="match status" value="1"/>
</dbReference>
<dbReference type="SUPFAM" id="SSF47413">
    <property type="entry name" value="lambda repressor-like DNA-binding domains"/>
    <property type="match status" value="1"/>
</dbReference>
<sequence length="83" mass="9444">MDMSFAQLMRTCREKAKLTQEAIAERMYISRSAVARLESGMKWDVETARKWSQLTNSQEVLAAYLFGVDIHSIITNIMPFLGG</sequence>
<feature type="domain" description="HTH cro/C1-type" evidence="1">
    <location>
        <begin position="9"/>
        <end position="65"/>
    </location>
</feature>
<reference evidence="2" key="1">
    <citation type="submission" date="2020-12" db="EMBL/GenBank/DDBJ databases">
        <authorList>
            <person name="Huq M.A."/>
        </authorList>
    </citation>
    <scope>NUCLEOTIDE SEQUENCE</scope>
    <source>
        <strain evidence="2">MAHUQ-46</strain>
    </source>
</reference>
<name>A0A934J856_9BACL</name>
<dbReference type="CDD" id="cd00093">
    <property type="entry name" value="HTH_XRE"/>
    <property type="match status" value="1"/>
</dbReference>
<proteinExistence type="predicted"/>
<dbReference type="InterPro" id="IPR001387">
    <property type="entry name" value="Cro/C1-type_HTH"/>
</dbReference>
<comment type="caution">
    <text evidence="2">The sequence shown here is derived from an EMBL/GenBank/DDBJ whole genome shotgun (WGS) entry which is preliminary data.</text>
</comment>
<organism evidence="2 3">
    <name type="scientific">Paenibacillus roseus</name>
    <dbReference type="NCBI Taxonomy" id="2798579"/>
    <lineage>
        <taxon>Bacteria</taxon>
        <taxon>Bacillati</taxon>
        <taxon>Bacillota</taxon>
        <taxon>Bacilli</taxon>
        <taxon>Bacillales</taxon>
        <taxon>Paenibacillaceae</taxon>
        <taxon>Paenibacillus</taxon>
    </lineage>
</organism>
<gene>
    <name evidence="2" type="ORF">JFN88_12740</name>
</gene>
<dbReference type="InterPro" id="IPR010982">
    <property type="entry name" value="Lambda_DNA-bd_dom_sf"/>
</dbReference>
<dbReference type="GO" id="GO:0003677">
    <property type="term" value="F:DNA binding"/>
    <property type="evidence" value="ECO:0007669"/>
    <property type="project" value="InterPro"/>
</dbReference>
<keyword evidence="3" id="KW-1185">Reference proteome</keyword>
<dbReference type="Gene3D" id="1.10.260.40">
    <property type="entry name" value="lambda repressor-like DNA-binding domains"/>
    <property type="match status" value="1"/>
</dbReference>
<dbReference type="AlphaFoldDB" id="A0A934J856"/>
<evidence type="ECO:0000313" key="3">
    <source>
        <dbReference type="Proteomes" id="UP000640274"/>
    </source>
</evidence>
<dbReference type="Pfam" id="PF01381">
    <property type="entry name" value="HTH_3"/>
    <property type="match status" value="1"/>
</dbReference>